<dbReference type="HOGENOM" id="CLU_1864152_0_0_9"/>
<sequence length="137" mass="15788">MNRRWDSPYSHDNILPHAYLWNLVAQDIHLKLGLTGLVFVVFMWFQLDFSFIFMTMNLLGMTWLFILYCHVGGDCPRWRGAAFQFGFGACAACTLTVLGFLCFGKPFAIQVGCLAYSFFAAHYLLGCFRTLETRFRL</sequence>
<feature type="transmembrane region" description="Helical" evidence="1">
    <location>
        <begin position="81"/>
        <end position="101"/>
    </location>
</feature>
<feature type="transmembrane region" description="Helical" evidence="1">
    <location>
        <begin position="107"/>
        <end position="128"/>
    </location>
</feature>
<dbReference type="RefSeq" id="WP_013175574.1">
    <property type="nucleotide sequence ID" value="NC_014220.1"/>
</dbReference>
<organism evidence="2 3">
    <name type="scientific">Syntrophothermus lipocalidus (strain DSM 12680 / TGB-C1)</name>
    <dbReference type="NCBI Taxonomy" id="643648"/>
    <lineage>
        <taxon>Bacteria</taxon>
        <taxon>Bacillati</taxon>
        <taxon>Bacillota</taxon>
        <taxon>Clostridia</taxon>
        <taxon>Eubacteriales</taxon>
        <taxon>Syntrophomonadaceae</taxon>
        <taxon>Syntrophothermus</taxon>
    </lineage>
</organism>
<reference evidence="3" key="1">
    <citation type="journal article" date="2010" name="Stand. Genomic Sci.">
        <title>Complete genome sequence of Syntrophothermus lipocalidus type strain (TGB-C1T).</title>
        <authorList>
            <consortium name="US DOE Joint Genome Institute (JGI-PGF)"/>
            <person name="Djao O."/>
            <person name="Zhang X."/>
            <person name="Lucas S."/>
            <person name="Lapidus A."/>
            <person name="Glavina Del Rio T."/>
            <person name="Nolan M."/>
            <person name="Tice H."/>
            <person name="Cheng J."/>
            <person name="Han C."/>
            <person name="Tapia R."/>
            <person name="Goodwin L."/>
            <person name="Pitluck S."/>
            <person name="Liolios K."/>
            <person name="Ivanova N."/>
            <person name="Mavromatis K."/>
            <person name="Mikhailova N."/>
            <person name="Ovchinnikova G."/>
            <person name="Pati A."/>
            <person name="Brambilla E."/>
            <person name="Chen A."/>
            <person name="Palaniappan K."/>
            <person name="Land M."/>
            <person name="Hauser L."/>
            <person name="Chang Y."/>
            <person name="Jeffries C."/>
            <person name="Rohde M."/>
            <person name="Sikorski J."/>
            <person name="Spring S."/>
            <person name="Goker M."/>
            <person name="Detter J."/>
            <person name="Woyke T."/>
            <person name="Bristow J."/>
            <person name="Eisen J."/>
            <person name="Markowitz V."/>
            <person name="Hugenholtz P."/>
            <person name="Kyrpides N."/>
            <person name="Klenk H."/>
        </authorList>
    </citation>
    <scope>NUCLEOTIDE SEQUENCE [LARGE SCALE GENOMIC DNA]</scope>
    <source>
        <strain evidence="3">DSM 12680 / TGB-C1</strain>
    </source>
</reference>
<evidence type="ECO:0000313" key="2">
    <source>
        <dbReference type="EMBL" id="ADI02172.1"/>
    </source>
</evidence>
<accession>D7CN87</accession>
<keyword evidence="1" id="KW-0812">Transmembrane</keyword>
<evidence type="ECO:0000313" key="3">
    <source>
        <dbReference type="Proteomes" id="UP000000378"/>
    </source>
</evidence>
<keyword evidence="1" id="KW-1133">Transmembrane helix</keyword>
<protein>
    <submittedName>
        <fullName evidence="2">Uncharacterized protein</fullName>
    </submittedName>
</protein>
<feature type="transmembrane region" description="Helical" evidence="1">
    <location>
        <begin position="51"/>
        <end position="69"/>
    </location>
</feature>
<dbReference type="AlphaFoldDB" id="D7CN87"/>
<dbReference type="KEGG" id="slp:Slip_1409"/>
<feature type="transmembrane region" description="Helical" evidence="1">
    <location>
        <begin position="28"/>
        <end position="45"/>
    </location>
</feature>
<name>D7CN87_SYNLT</name>
<evidence type="ECO:0000256" key="1">
    <source>
        <dbReference type="SAM" id="Phobius"/>
    </source>
</evidence>
<reference evidence="2 3" key="2">
    <citation type="journal article" date="2010" name="Stand. Genomic Sci.">
        <title>Complete genome sequence of Syntrophothermus lipocalidus type strain (TGB-C1).</title>
        <authorList>
            <person name="Djao O.D."/>
            <person name="Zhang X."/>
            <person name="Lucas S."/>
            <person name="Lapidus A."/>
            <person name="Del Rio T.G."/>
            <person name="Nolan M."/>
            <person name="Tice H."/>
            <person name="Cheng J.F."/>
            <person name="Han C."/>
            <person name="Tapia R."/>
            <person name="Goodwin L."/>
            <person name="Pitluck S."/>
            <person name="Liolios K."/>
            <person name="Ivanova N."/>
            <person name="Mavromatis K."/>
            <person name="Mikhailova N."/>
            <person name="Ovchinnikova G."/>
            <person name="Pati A."/>
            <person name="Brambilla E."/>
            <person name="Chen A."/>
            <person name="Palaniappan K."/>
            <person name="Land M."/>
            <person name="Hauser L."/>
            <person name="Chang Y.J."/>
            <person name="Jeffries C.D."/>
            <person name="Rohde M."/>
            <person name="Sikorski J."/>
            <person name="Spring S."/>
            <person name="Goker M."/>
            <person name="Detter J.C."/>
            <person name="Woyke T."/>
            <person name="Bristow J."/>
            <person name="Eisen J.A."/>
            <person name="Markowitz V."/>
            <person name="Hugenholtz P."/>
            <person name="Kyrpides N.C."/>
            <person name="Klenk H.P."/>
        </authorList>
    </citation>
    <scope>NUCLEOTIDE SEQUENCE [LARGE SCALE GENOMIC DNA]</scope>
    <source>
        <strain evidence="3">DSM 12680 / TGB-C1</strain>
    </source>
</reference>
<dbReference type="Proteomes" id="UP000000378">
    <property type="component" value="Chromosome"/>
</dbReference>
<keyword evidence="1" id="KW-0472">Membrane</keyword>
<dbReference type="EMBL" id="CP002048">
    <property type="protein sequence ID" value="ADI02172.1"/>
    <property type="molecule type" value="Genomic_DNA"/>
</dbReference>
<keyword evidence="3" id="KW-1185">Reference proteome</keyword>
<dbReference type="STRING" id="643648.Slip_1409"/>
<gene>
    <name evidence="2" type="ordered locus">Slip_1409</name>
</gene>
<proteinExistence type="predicted"/>